<dbReference type="AlphaFoldDB" id="A0A8H5FAL6"/>
<dbReference type="OrthoDB" id="43460at2759"/>
<reference evidence="2 3" key="1">
    <citation type="journal article" date="2020" name="ISME J.">
        <title>Uncovering the hidden diversity of litter-decomposition mechanisms in mushroom-forming fungi.</title>
        <authorList>
            <person name="Floudas D."/>
            <person name="Bentzer J."/>
            <person name="Ahren D."/>
            <person name="Johansson T."/>
            <person name="Persson P."/>
            <person name="Tunlid A."/>
        </authorList>
    </citation>
    <scope>NUCLEOTIDE SEQUENCE [LARGE SCALE GENOMIC DNA]</scope>
    <source>
        <strain evidence="2 3">CBS 101986</strain>
    </source>
</reference>
<dbReference type="Pfam" id="PF10300">
    <property type="entry name" value="Iml2-TPR_39"/>
    <property type="match status" value="2"/>
</dbReference>
<dbReference type="GO" id="GO:0005829">
    <property type="term" value="C:cytosol"/>
    <property type="evidence" value="ECO:0007669"/>
    <property type="project" value="TreeGrafter"/>
</dbReference>
<feature type="compositionally biased region" description="Low complexity" evidence="1">
    <location>
        <begin position="9"/>
        <end position="34"/>
    </location>
</feature>
<dbReference type="GO" id="GO:0005634">
    <property type="term" value="C:nucleus"/>
    <property type="evidence" value="ECO:0007669"/>
    <property type="project" value="TreeGrafter"/>
</dbReference>
<dbReference type="PANTHER" id="PTHR31859:SF1">
    <property type="entry name" value="TETRATRICOPEPTIDE REPEAT PROTEIN 39C"/>
    <property type="match status" value="1"/>
</dbReference>
<gene>
    <name evidence="2" type="ORF">D9619_009454</name>
</gene>
<dbReference type="EMBL" id="JAACJJ010000002">
    <property type="protein sequence ID" value="KAF5329368.1"/>
    <property type="molecule type" value="Genomic_DNA"/>
</dbReference>
<accession>A0A8H5FAL6</accession>
<dbReference type="InterPro" id="IPR019412">
    <property type="entry name" value="IML2/TPR_39"/>
</dbReference>
<comment type="caution">
    <text evidence="2">The sequence shown here is derived from an EMBL/GenBank/DDBJ whole genome shotgun (WGS) entry which is preliminary data.</text>
</comment>
<keyword evidence="3" id="KW-1185">Reference proteome</keyword>
<name>A0A8H5FAL6_9AGAR</name>
<evidence type="ECO:0000313" key="3">
    <source>
        <dbReference type="Proteomes" id="UP000567179"/>
    </source>
</evidence>
<dbReference type="GO" id="GO:0005741">
    <property type="term" value="C:mitochondrial outer membrane"/>
    <property type="evidence" value="ECO:0007669"/>
    <property type="project" value="TreeGrafter"/>
</dbReference>
<evidence type="ECO:0000256" key="1">
    <source>
        <dbReference type="SAM" id="MobiDB-lite"/>
    </source>
</evidence>
<protein>
    <recommendedName>
        <fullName evidence="4">Tetratricopeptide repeat protein 39B</fullName>
    </recommendedName>
</protein>
<feature type="region of interest" description="Disordered" evidence="1">
    <location>
        <begin position="783"/>
        <end position="806"/>
    </location>
</feature>
<feature type="region of interest" description="Disordered" evidence="1">
    <location>
        <begin position="1"/>
        <end position="75"/>
    </location>
</feature>
<sequence length="857" mass="93431">MAASLAVNTTTGGSPSLLSPTTTTTDDSSSFRSGSDGGNSTTTRRTDVVAPSMLTPATSTYNPGHDDEAKGASSPTGIKTITEEMAKLSSSSSPQNKPFLPPVITHGQNPNTPFLTPPGPIVHPYDAEKALEGDLNGCVHALSLFLSSQMHESEAYLKSQDPAMQRLYFGTGFGLIQCVKGLMSYEDKDLLAGIAATKHGNTVASAHRKKSGGWVGSRIAGYVAHSVSNVLGGSAEVQWIRGMTDTERHAELTFAESLFEKALLGIVYSGDWLAFIKEALNMRTTIGVYRNLYAYIEAQDAAYAATHVNRTKDVNQTAAPDSPFPDQVPSLRPNEDPAIDGHFRSGVYLGVGLSHIILSMLPGKLSTLVELFGYKGDRKTGLELLMRAGGWNDTPGAADDYTAPPRIPAHAEGVRRAICDMALLIFHLVLSSFTFEGVDVRLAGRILRWNLERYPEGVFFLFGAGRLSLIHSRPQTAIAYYQRAMEVQTQYRNLHHISFWEIAISRLALWDVRGSLECWRDLEREATWSKAIYTYGMAVCLLESGDDDQEASSGAKETQTDRKKRLSEAMTLMGRVPGLRQKIAGKSIPLEKFVARKARKFTSQGGRLALPALELAYLFQGIAHAPRTVIIKKMLPEVEAAMRKLGVYEETLAAETVGSKGKTSGKTATTTDKEWKAREKAYYKAVGGNGTGYWDDYALVMFLRGVCLRYVAYPDPDAELDPEEDMSAVPAQSTAAKAAEYAFQAVFTHGPQIELDHHLVYHAHYELGRLLSNLPETVFPSHASFTSETSHKKNHRGEEQKAHGPAEAAALEQFELILSGKHLEVGPSGKKGKYSMENALAMRTHAAVDVLGHGGRL</sequence>
<dbReference type="PANTHER" id="PTHR31859">
    <property type="entry name" value="TETRATRICOPEPTIDE REPEAT PROTEIN 39 FAMILY MEMBER"/>
    <property type="match status" value="1"/>
</dbReference>
<proteinExistence type="predicted"/>
<organism evidence="2 3">
    <name type="scientific">Psilocybe cf. subviscida</name>
    <dbReference type="NCBI Taxonomy" id="2480587"/>
    <lineage>
        <taxon>Eukaryota</taxon>
        <taxon>Fungi</taxon>
        <taxon>Dikarya</taxon>
        <taxon>Basidiomycota</taxon>
        <taxon>Agaricomycotina</taxon>
        <taxon>Agaricomycetes</taxon>
        <taxon>Agaricomycetidae</taxon>
        <taxon>Agaricales</taxon>
        <taxon>Agaricineae</taxon>
        <taxon>Strophariaceae</taxon>
        <taxon>Psilocybe</taxon>
    </lineage>
</organism>
<dbReference type="Proteomes" id="UP000567179">
    <property type="component" value="Unassembled WGS sequence"/>
</dbReference>
<evidence type="ECO:0000313" key="2">
    <source>
        <dbReference type="EMBL" id="KAF5329368.1"/>
    </source>
</evidence>
<evidence type="ECO:0008006" key="4">
    <source>
        <dbReference type="Google" id="ProtNLM"/>
    </source>
</evidence>